<name>A0AAD6U4Z3_9AGAR</name>
<accession>A0AAD6U4Z3</accession>
<feature type="compositionally biased region" description="Basic and acidic residues" evidence="1">
    <location>
        <begin position="507"/>
        <end position="526"/>
    </location>
</feature>
<feature type="compositionally biased region" description="Polar residues" evidence="1">
    <location>
        <begin position="372"/>
        <end position="399"/>
    </location>
</feature>
<organism evidence="2 3">
    <name type="scientific">Mycena belliarum</name>
    <dbReference type="NCBI Taxonomy" id="1033014"/>
    <lineage>
        <taxon>Eukaryota</taxon>
        <taxon>Fungi</taxon>
        <taxon>Dikarya</taxon>
        <taxon>Basidiomycota</taxon>
        <taxon>Agaricomycotina</taxon>
        <taxon>Agaricomycetes</taxon>
        <taxon>Agaricomycetidae</taxon>
        <taxon>Agaricales</taxon>
        <taxon>Marasmiineae</taxon>
        <taxon>Mycenaceae</taxon>
        <taxon>Mycena</taxon>
    </lineage>
</organism>
<dbReference type="AlphaFoldDB" id="A0AAD6U4Z3"/>
<dbReference type="EMBL" id="JARJCN010000027">
    <property type="protein sequence ID" value="KAJ7088038.1"/>
    <property type="molecule type" value="Genomic_DNA"/>
</dbReference>
<gene>
    <name evidence="2" type="ORF">B0H15DRAFT_1022606</name>
</gene>
<protein>
    <submittedName>
        <fullName evidence="2">Uncharacterized protein</fullName>
    </submittedName>
</protein>
<feature type="region of interest" description="Disordered" evidence="1">
    <location>
        <begin position="664"/>
        <end position="684"/>
    </location>
</feature>
<feature type="region of interest" description="Disordered" evidence="1">
    <location>
        <begin position="1"/>
        <end position="41"/>
    </location>
</feature>
<comment type="caution">
    <text evidence="2">The sequence shown here is derived from an EMBL/GenBank/DDBJ whole genome shotgun (WGS) entry which is preliminary data.</text>
</comment>
<proteinExistence type="predicted"/>
<feature type="region of interest" description="Disordered" evidence="1">
    <location>
        <begin position="434"/>
        <end position="554"/>
    </location>
</feature>
<reference evidence="2" key="1">
    <citation type="submission" date="2023-03" db="EMBL/GenBank/DDBJ databases">
        <title>Massive genome expansion in bonnet fungi (Mycena s.s.) driven by repeated elements and novel gene families across ecological guilds.</title>
        <authorList>
            <consortium name="Lawrence Berkeley National Laboratory"/>
            <person name="Harder C.B."/>
            <person name="Miyauchi S."/>
            <person name="Viragh M."/>
            <person name="Kuo A."/>
            <person name="Thoen E."/>
            <person name="Andreopoulos B."/>
            <person name="Lu D."/>
            <person name="Skrede I."/>
            <person name="Drula E."/>
            <person name="Henrissat B."/>
            <person name="Morin E."/>
            <person name="Kohler A."/>
            <person name="Barry K."/>
            <person name="LaButti K."/>
            <person name="Morin E."/>
            <person name="Salamov A."/>
            <person name="Lipzen A."/>
            <person name="Mereny Z."/>
            <person name="Hegedus B."/>
            <person name="Baldrian P."/>
            <person name="Stursova M."/>
            <person name="Weitz H."/>
            <person name="Taylor A."/>
            <person name="Grigoriev I.V."/>
            <person name="Nagy L.G."/>
            <person name="Martin F."/>
            <person name="Kauserud H."/>
        </authorList>
    </citation>
    <scope>NUCLEOTIDE SEQUENCE</scope>
    <source>
        <strain evidence="2">CBHHK173m</strain>
    </source>
</reference>
<feature type="region of interest" description="Disordered" evidence="1">
    <location>
        <begin position="285"/>
        <end position="347"/>
    </location>
</feature>
<dbReference type="Proteomes" id="UP001222325">
    <property type="component" value="Unassembled WGS sequence"/>
</dbReference>
<feature type="region of interest" description="Disordered" evidence="1">
    <location>
        <begin position="368"/>
        <end position="411"/>
    </location>
</feature>
<sequence>MPRVDTTPVRRIKRESQQRLSRAGRSVSSDATPIKLEPPVRPKTALAESARSWRHPNELAYIRGGGAWPDPAIVRFIVEHAVGIPARSASSMDPWVRVCCVDGSTVLLPRGYRLPLMWVLKYQTMSLALVLGAKAAIRRREWDGAKFEILHIGRLCSTLVDSARAVGQEGKMERTWRCPTFDRALLRYWHDWLIMRDEFVRDFWREFGEEDYAEDVLKLNWGTWVLRGHKGFTLTKHEVASGISVAEFMEGFVVDEATGAFKWIEESAESPRTANAELLPAEINHPSKQTSSVSAKPGPLAQPSAAEISNAQVESPAEPAEHRGTTDESMVVDPPLIPAQDPKYQGTASDSMIVDDELPALHLTPAPTPATGSSVSHINQGSPAQGTGANHHTQTTQKLTGVPPEGGGSRAPGCKLFLHPKDVFTALLAERAESMEVERPRKQEKDPHQSEEITPQENEEEEEIEAESEGEDDITEGISAPPHVDNFKDDVDIDIDGLELMYPSSPEGRRSDTSNLDIDAHPDRRSPSRAGSSRRSSSPLPPLSTARFPSPAPQASALDTAEYQLVRSAQVALPAPELEFDPTRLMRAWTDEMRMLRTEVGRLRSELRAVTQAKAHHDAEPRSLMLQTSAVWGHPLQHLIAGETMAMDVDEAAPPIPEGVNYVGEDQLLPPHPRKTSSAKFASV</sequence>
<keyword evidence="3" id="KW-1185">Reference proteome</keyword>
<feature type="compositionally biased region" description="Acidic residues" evidence="1">
    <location>
        <begin position="457"/>
        <end position="475"/>
    </location>
</feature>
<evidence type="ECO:0000256" key="1">
    <source>
        <dbReference type="SAM" id="MobiDB-lite"/>
    </source>
</evidence>
<feature type="compositionally biased region" description="Basic and acidic residues" evidence="1">
    <location>
        <begin position="434"/>
        <end position="451"/>
    </location>
</feature>
<feature type="compositionally biased region" description="Low complexity" evidence="1">
    <location>
        <begin position="528"/>
        <end position="538"/>
    </location>
</feature>
<evidence type="ECO:0000313" key="2">
    <source>
        <dbReference type="EMBL" id="KAJ7088038.1"/>
    </source>
</evidence>
<evidence type="ECO:0000313" key="3">
    <source>
        <dbReference type="Proteomes" id="UP001222325"/>
    </source>
</evidence>